<accession>A0AAV7X8K2</accession>
<sequence length="165" mass="18358">MYLIIFFFLLAWFCGDTIFIPRFFFPVLQGGSSWATREARPVDVFLALAVALVVIAVLCIAGLAIYLGAMRIDARSSDILLDGRLQVSGGAHSPGAPQLQTALLNSSSTAFQHAARYYSNLLERVYKRSELAPALRSVSVRGFNLRQANLVVFFRLQLDRRRTTT</sequence>
<gene>
    <name evidence="2" type="ORF">ONE63_003957</name>
</gene>
<dbReference type="SUPFAM" id="SSF82671">
    <property type="entry name" value="SEA domain"/>
    <property type="match status" value="1"/>
</dbReference>
<evidence type="ECO:0000313" key="2">
    <source>
        <dbReference type="EMBL" id="KAJ1520872.1"/>
    </source>
</evidence>
<proteinExistence type="predicted"/>
<dbReference type="AlphaFoldDB" id="A0AAV7X8K2"/>
<comment type="caution">
    <text evidence="2">The sequence shown here is derived from an EMBL/GenBank/DDBJ whole genome shotgun (WGS) entry which is preliminary data.</text>
</comment>
<organism evidence="2 3">
    <name type="scientific">Megalurothrips usitatus</name>
    <name type="common">bean blossom thrips</name>
    <dbReference type="NCBI Taxonomy" id="439358"/>
    <lineage>
        <taxon>Eukaryota</taxon>
        <taxon>Metazoa</taxon>
        <taxon>Ecdysozoa</taxon>
        <taxon>Arthropoda</taxon>
        <taxon>Hexapoda</taxon>
        <taxon>Insecta</taxon>
        <taxon>Pterygota</taxon>
        <taxon>Neoptera</taxon>
        <taxon>Paraneoptera</taxon>
        <taxon>Thysanoptera</taxon>
        <taxon>Terebrantia</taxon>
        <taxon>Thripoidea</taxon>
        <taxon>Thripidae</taxon>
        <taxon>Megalurothrips</taxon>
    </lineage>
</organism>
<reference evidence="2" key="1">
    <citation type="submission" date="2022-12" db="EMBL/GenBank/DDBJ databases">
        <title>Chromosome-level genome assembly of the bean flower thrips Megalurothrips usitatus.</title>
        <authorList>
            <person name="Ma L."/>
            <person name="Liu Q."/>
            <person name="Li H."/>
            <person name="Cai W."/>
        </authorList>
    </citation>
    <scope>NUCLEOTIDE SEQUENCE</scope>
    <source>
        <strain evidence="2">Cailab_2022a</strain>
    </source>
</reference>
<keyword evidence="1" id="KW-1133">Transmembrane helix</keyword>
<feature type="transmembrane region" description="Helical" evidence="1">
    <location>
        <begin position="43"/>
        <end position="67"/>
    </location>
</feature>
<dbReference type="EMBL" id="JAPTSV010000014">
    <property type="protein sequence ID" value="KAJ1520872.1"/>
    <property type="molecule type" value="Genomic_DNA"/>
</dbReference>
<keyword evidence="1" id="KW-0812">Transmembrane</keyword>
<keyword evidence="3" id="KW-1185">Reference proteome</keyword>
<protein>
    <submittedName>
        <fullName evidence="2">Uncharacterized protein</fullName>
    </submittedName>
</protein>
<dbReference type="Proteomes" id="UP001075354">
    <property type="component" value="Chromosome 14"/>
</dbReference>
<evidence type="ECO:0000256" key="1">
    <source>
        <dbReference type="SAM" id="Phobius"/>
    </source>
</evidence>
<keyword evidence="1" id="KW-0472">Membrane</keyword>
<name>A0AAV7X8K2_9NEOP</name>
<evidence type="ECO:0000313" key="3">
    <source>
        <dbReference type="Proteomes" id="UP001075354"/>
    </source>
</evidence>
<dbReference type="InterPro" id="IPR036364">
    <property type="entry name" value="SEA_dom_sf"/>
</dbReference>